<sequence>MWNKFCIMCNKFCIMWNKSCQCPIISLISFGKISKDMAVLDIMTDDLSVSKCIFSLLSIPLSVPLILVPFFNSTVMCMSIASYSHCVYIKKIFYEAYIISGIYCAPSGLSYDKVD</sequence>
<proteinExistence type="predicted"/>
<reference evidence="2 3" key="1">
    <citation type="journal article" date="2014" name="Genome Announc.">
        <title>Genome Sequence of the Microsporidian Species Nematocida sp1 Strain ERTm6 (ATCC PRA-372).</title>
        <authorList>
            <person name="Bakowski M.A."/>
            <person name="Priest M."/>
            <person name="Young S."/>
            <person name="Cuomo C.A."/>
            <person name="Troemel E.R."/>
        </authorList>
    </citation>
    <scope>NUCLEOTIDE SEQUENCE [LARGE SCALE GENOMIC DNA]</scope>
    <source>
        <strain evidence="2 3">ERTm6</strain>
    </source>
</reference>
<keyword evidence="1" id="KW-0812">Transmembrane</keyword>
<dbReference type="AlphaFoldDB" id="A0A086J1Y3"/>
<feature type="transmembrane region" description="Helical" evidence="1">
    <location>
        <begin position="53"/>
        <end position="71"/>
    </location>
</feature>
<evidence type="ECO:0000256" key="1">
    <source>
        <dbReference type="SAM" id="Phobius"/>
    </source>
</evidence>
<gene>
    <name evidence="2" type="ORF">NESG_01267</name>
</gene>
<keyword evidence="1" id="KW-1133">Transmembrane helix</keyword>
<dbReference type="HOGENOM" id="CLU_2109673_0_0_1"/>
<organism evidence="2 3">
    <name type="scientific">Nematocida ausubeli (strain ATCC PRA-371 / ERTm2)</name>
    <name type="common">Nematode killer fungus</name>
    <dbReference type="NCBI Taxonomy" id="1913371"/>
    <lineage>
        <taxon>Eukaryota</taxon>
        <taxon>Fungi</taxon>
        <taxon>Fungi incertae sedis</taxon>
        <taxon>Microsporidia</taxon>
        <taxon>Nematocida</taxon>
    </lineage>
</organism>
<name>A0A086J1Y3_NEMA1</name>
<evidence type="ECO:0000313" key="3">
    <source>
        <dbReference type="Proteomes" id="UP000054524"/>
    </source>
</evidence>
<dbReference type="RefSeq" id="XP_052904706.1">
    <property type="nucleotide sequence ID" value="XM_053048901.1"/>
</dbReference>
<accession>A0A086J1Y3</accession>
<dbReference type="EMBL" id="AKIJ01000003">
    <property type="protein sequence ID" value="KFG26151.1"/>
    <property type="molecule type" value="Genomic_DNA"/>
</dbReference>
<keyword evidence="1" id="KW-0472">Membrane</keyword>
<keyword evidence="3" id="KW-1185">Reference proteome</keyword>
<dbReference type="GeneID" id="77676240"/>
<protein>
    <submittedName>
        <fullName evidence="2">Uncharacterized protein</fullName>
    </submittedName>
</protein>
<comment type="caution">
    <text evidence="2">The sequence shown here is derived from an EMBL/GenBank/DDBJ whole genome shotgun (WGS) entry which is preliminary data.</text>
</comment>
<evidence type="ECO:0000313" key="2">
    <source>
        <dbReference type="EMBL" id="KFG26151.1"/>
    </source>
</evidence>
<dbReference type="Proteomes" id="UP000054524">
    <property type="component" value="Unassembled WGS sequence"/>
</dbReference>